<organism evidence="5 6">
    <name type="scientific">Rubellimicrobium mesophilum DSM 19309</name>
    <dbReference type="NCBI Taxonomy" id="442562"/>
    <lineage>
        <taxon>Bacteria</taxon>
        <taxon>Pseudomonadati</taxon>
        <taxon>Pseudomonadota</taxon>
        <taxon>Alphaproteobacteria</taxon>
        <taxon>Rhodobacterales</taxon>
        <taxon>Roseobacteraceae</taxon>
        <taxon>Rubellimicrobium</taxon>
    </lineage>
</organism>
<feature type="domain" description="Outer membrane protein beta-barrel" evidence="4">
    <location>
        <begin position="7"/>
        <end position="203"/>
    </location>
</feature>
<dbReference type="RefSeq" id="WP_037278016.1">
    <property type="nucleotide sequence ID" value="NZ_KK088553.1"/>
</dbReference>
<dbReference type="Proteomes" id="UP000019666">
    <property type="component" value="Unassembled WGS sequence"/>
</dbReference>
<evidence type="ECO:0000256" key="3">
    <source>
        <dbReference type="SAM" id="SignalP"/>
    </source>
</evidence>
<dbReference type="STRING" id="442562.Rumeso_03228"/>
<dbReference type="Gene3D" id="2.40.160.20">
    <property type="match status" value="1"/>
</dbReference>
<keyword evidence="6" id="KW-1185">Reference proteome</keyword>
<dbReference type="HOGENOM" id="CLU_110676_0_0_5"/>
<evidence type="ECO:0000259" key="4">
    <source>
        <dbReference type="Pfam" id="PF13505"/>
    </source>
</evidence>
<dbReference type="InterPro" id="IPR011250">
    <property type="entry name" value="OMP/PagP_B-barrel"/>
</dbReference>
<accession>A0A017HKX7</accession>
<feature type="chain" id="PRO_5001493243" description="Outer membrane protein beta-barrel domain-containing protein" evidence="3">
    <location>
        <begin position="19"/>
        <end position="203"/>
    </location>
</feature>
<dbReference type="SUPFAM" id="SSF56925">
    <property type="entry name" value="OMPA-like"/>
    <property type="match status" value="1"/>
</dbReference>
<protein>
    <recommendedName>
        <fullName evidence="4">Outer membrane protein beta-barrel domain-containing protein</fullName>
    </recommendedName>
</protein>
<proteinExistence type="predicted"/>
<dbReference type="InterPro" id="IPR027385">
    <property type="entry name" value="Beta-barrel_OMP"/>
</dbReference>
<evidence type="ECO:0000313" key="6">
    <source>
        <dbReference type="Proteomes" id="UP000019666"/>
    </source>
</evidence>
<evidence type="ECO:0000256" key="1">
    <source>
        <dbReference type="ARBA" id="ARBA00022729"/>
    </source>
</evidence>
<dbReference type="EMBL" id="AOSK01000091">
    <property type="protein sequence ID" value="EYD75132.1"/>
    <property type="molecule type" value="Genomic_DNA"/>
</dbReference>
<evidence type="ECO:0000256" key="2">
    <source>
        <dbReference type="SAM" id="MobiDB-lite"/>
    </source>
</evidence>
<dbReference type="AlphaFoldDB" id="A0A017HKX7"/>
<name>A0A017HKX7_9RHOB</name>
<feature type="region of interest" description="Disordered" evidence="2">
    <location>
        <begin position="36"/>
        <end position="58"/>
    </location>
</feature>
<feature type="signal peptide" evidence="3">
    <location>
        <begin position="1"/>
        <end position="18"/>
    </location>
</feature>
<sequence length="203" mass="20722">MRRFLPLVALLAASPAWAEVELSFYGGWQGAPDGGVTLSGDATLPDAEASGDEATGDSSQLGLRATWWAENGFGIALDYSHFGIDADDEAVAANGLALDGLDTFTVNGMRRWEEAFGSVTPYVGAGLGLAIADVEIEGGGSADASGPAVSWVAGASVPLTDSLSVFGEYEGTYSRLDGETDGGGNLDGDPVTNSINLGVSFSF</sequence>
<gene>
    <name evidence="5" type="ORF">Rumeso_03228</name>
</gene>
<dbReference type="Pfam" id="PF13505">
    <property type="entry name" value="OMP_b-brl"/>
    <property type="match status" value="1"/>
</dbReference>
<reference evidence="5 6" key="1">
    <citation type="submission" date="2013-02" db="EMBL/GenBank/DDBJ databases">
        <authorList>
            <person name="Fiebig A."/>
            <person name="Goeker M."/>
            <person name="Klenk H.-P.P."/>
        </authorList>
    </citation>
    <scope>NUCLEOTIDE SEQUENCE [LARGE SCALE GENOMIC DNA]</scope>
    <source>
        <strain evidence="5 6">DSM 19309</strain>
    </source>
</reference>
<keyword evidence="1 3" id="KW-0732">Signal</keyword>
<evidence type="ECO:0000313" key="5">
    <source>
        <dbReference type="EMBL" id="EYD75132.1"/>
    </source>
</evidence>
<dbReference type="OrthoDB" id="9810784at2"/>
<comment type="caution">
    <text evidence="5">The sequence shown here is derived from an EMBL/GenBank/DDBJ whole genome shotgun (WGS) entry which is preliminary data.</text>
</comment>